<accession>A0ABY4X8T8</accession>
<sequence length="61" mass="6861">MMASTDWTYMGEESRRGGSEPSHVVETPPPNLGIRNALRGAFRCSAADLPEEFRRLLARLR</sequence>
<dbReference type="Proteomes" id="UP001056937">
    <property type="component" value="Chromosome 1"/>
</dbReference>
<evidence type="ECO:0000313" key="2">
    <source>
        <dbReference type="EMBL" id="USI73293.1"/>
    </source>
</evidence>
<proteinExistence type="predicted"/>
<reference evidence="2" key="1">
    <citation type="journal article" date="2022" name="Toxins">
        <title>Genomic Analysis of Sphingopyxis sp. USTB-05 for Biodegrading Cyanobacterial Hepatotoxins.</title>
        <authorList>
            <person name="Liu C."/>
            <person name="Xu Q."/>
            <person name="Zhao Z."/>
            <person name="Zhang H."/>
            <person name="Liu X."/>
            <person name="Yin C."/>
            <person name="Liu Y."/>
            <person name="Yan H."/>
        </authorList>
    </citation>
    <scope>NUCLEOTIDE SEQUENCE</scope>
    <source>
        <strain evidence="2">NBD5</strain>
    </source>
</reference>
<gene>
    <name evidence="2" type="ORF">LHA26_02085</name>
</gene>
<protein>
    <submittedName>
        <fullName evidence="2">Uncharacterized protein</fullName>
    </submittedName>
</protein>
<keyword evidence="3" id="KW-1185">Reference proteome</keyword>
<dbReference type="RefSeq" id="WP_252167104.1">
    <property type="nucleotide sequence ID" value="NZ_CP084930.1"/>
</dbReference>
<dbReference type="EMBL" id="CP084930">
    <property type="protein sequence ID" value="USI73293.1"/>
    <property type="molecule type" value="Genomic_DNA"/>
</dbReference>
<feature type="region of interest" description="Disordered" evidence="1">
    <location>
        <begin position="1"/>
        <end position="31"/>
    </location>
</feature>
<name>A0ABY4X8T8_9SPHN</name>
<evidence type="ECO:0000313" key="3">
    <source>
        <dbReference type="Proteomes" id="UP001056937"/>
    </source>
</evidence>
<organism evidence="2 3">
    <name type="scientific">Sphingomonas morindae</name>
    <dbReference type="NCBI Taxonomy" id="1541170"/>
    <lineage>
        <taxon>Bacteria</taxon>
        <taxon>Pseudomonadati</taxon>
        <taxon>Pseudomonadota</taxon>
        <taxon>Alphaproteobacteria</taxon>
        <taxon>Sphingomonadales</taxon>
        <taxon>Sphingomonadaceae</taxon>
        <taxon>Sphingomonas</taxon>
    </lineage>
</organism>
<evidence type="ECO:0000256" key="1">
    <source>
        <dbReference type="SAM" id="MobiDB-lite"/>
    </source>
</evidence>